<dbReference type="GO" id="GO:0005886">
    <property type="term" value="C:plasma membrane"/>
    <property type="evidence" value="ECO:0007669"/>
    <property type="project" value="UniProtKB-SubCell"/>
</dbReference>
<accession>A0A1I4ZPK1</accession>
<dbReference type="InterPro" id="IPR046342">
    <property type="entry name" value="CBS_dom_sf"/>
</dbReference>
<protein>
    <submittedName>
        <fullName evidence="14">Mg2+ and Co2+ transporter CorB, contains DUF21, CBS pair, and CorC-HlyC domains</fullName>
    </submittedName>
</protein>
<evidence type="ECO:0000259" key="13">
    <source>
        <dbReference type="PROSITE" id="PS51846"/>
    </source>
</evidence>
<dbReference type="Pfam" id="PF01595">
    <property type="entry name" value="CNNM"/>
    <property type="match status" value="1"/>
</dbReference>
<evidence type="ECO:0000256" key="3">
    <source>
        <dbReference type="ARBA" id="ARBA00022475"/>
    </source>
</evidence>
<reference evidence="15" key="1">
    <citation type="submission" date="2016-10" db="EMBL/GenBank/DDBJ databases">
        <authorList>
            <person name="Varghese N."/>
            <person name="Submissions S."/>
        </authorList>
    </citation>
    <scope>NUCLEOTIDE SEQUENCE [LARGE SCALE GENOMIC DNA]</scope>
    <source>
        <strain evidence="15">DSM 6150</strain>
    </source>
</reference>
<evidence type="ECO:0000256" key="9">
    <source>
        <dbReference type="PROSITE-ProRule" id="PRU00703"/>
    </source>
</evidence>
<keyword evidence="5" id="KW-0677">Repeat</keyword>
<dbReference type="PROSITE" id="PS51846">
    <property type="entry name" value="CNNM"/>
    <property type="match status" value="1"/>
</dbReference>
<feature type="transmembrane region" description="Helical" evidence="11">
    <location>
        <begin position="134"/>
        <end position="159"/>
    </location>
</feature>
<evidence type="ECO:0000256" key="11">
    <source>
        <dbReference type="SAM" id="Phobius"/>
    </source>
</evidence>
<evidence type="ECO:0000256" key="6">
    <source>
        <dbReference type="ARBA" id="ARBA00022989"/>
    </source>
</evidence>
<evidence type="ECO:0000256" key="1">
    <source>
        <dbReference type="ARBA" id="ARBA00004651"/>
    </source>
</evidence>
<dbReference type="InterPro" id="IPR036318">
    <property type="entry name" value="FAD-bd_PCMH-like_sf"/>
</dbReference>
<feature type="domain" description="CBS" evidence="12">
    <location>
        <begin position="275"/>
        <end position="332"/>
    </location>
</feature>
<keyword evidence="3" id="KW-1003">Cell membrane</keyword>
<evidence type="ECO:0000313" key="14">
    <source>
        <dbReference type="EMBL" id="SFN52191.1"/>
    </source>
</evidence>
<dbReference type="OrthoDB" id="9805314at2"/>
<dbReference type="STRING" id="83765.SAMN05660284_01669"/>
<proteinExistence type="inferred from homology"/>
<dbReference type="InterPro" id="IPR002550">
    <property type="entry name" value="CNNM"/>
</dbReference>
<keyword evidence="6 10" id="KW-1133">Transmembrane helix</keyword>
<dbReference type="GO" id="GO:0050660">
    <property type="term" value="F:flavin adenine dinucleotide binding"/>
    <property type="evidence" value="ECO:0007669"/>
    <property type="project" value="InterPro"/>
</dbReference>
<dbReference type="SMART" id="SM01091">
    <property type="entry name" value="CorC_HlyC"/>
    <property type="match status" value="1"/>
</dbReference>
<evidence type="ECO:0000256" key="4">
    <source>
        <dbReference type="ARBA" id="ARBA00022692"/>
    </source>
</evidence>
<dbReference type="Proteomes" id="UP000242869">
    <property type="component" value="Unassembled WGS sequence"/>
</dbReference>
<feature type="transmembrane region" description="Helical" evidence="11">
    <location>
        <begin position="62"/>
        <end position="88"/>
    </location>
</feature>
<dbReference type="Pfam" id="PF00571">
    <property type="entry name" value="CBS"/>
    <property type="match status" value="1"/>
</dbReference>
<evidence type="ECO:0000259" key="12">
    <source>
        <dbReference type="PROSITE" id="PS51371"/>
    </source>
</evidence>
<gene>
    <name evidence="14" type="ORF">SAMN05660284_01669</name>
</gene>
<evidence type="ECO:0000313" key="15">
    <source>
        <dbReference type="Proteomes" id="UP000242869"/>
    </source>
</evidence>
<sequence>MEDTPLAILFIALVSCLIASGFFSMAETAMMAINRYRLAGRAQSGYGPALRTQQLLRQTDKLLGVILLGNNFINSVSASLATVISFKLAGQNEVALAIATSLVTFAILIFSEATPKNIAARHAEPVAYAASYPLAFLLKLLYPVVWFVNLFVTGLLHLLQLHNGNDKDHALSPEELRLLVLESGHYMEKKHHSILLNLFELSSITVNDVMTPRHMIESIDLNASSEALREALFTCHHTRLPVHCGDPDNIIGILHARKILSMREEGFSADDLREIMRPAYFVPSGTPLFTQLQNFQENRRRLGLIVDEYGELLGLITLEDILEQIIGEFTTSAPTTSARAEIQADGSFLLDGASPLREVNRKFGTHFPLDGPKTLNGLALEHLEEIPDAETCLVIADQRLEIVQTQGRSIRVLRLIPPPES</sequence>
<dbReference type="PANTHER" id="PTHR22777:SF32">
    <property type="entry name" value="UPF0053 INNER MEMBRANE PROTEIN YFJD"/>
    <property type="match status" value="1"/>
</dbReference>
<organism evidence="14 15">
    <name type="scientific">Formivibrio citricus</name>
    <dbReference type="NCBI Taxonomy" id="83765"/>
    <lineage>
        <taxon>Bacteria</taxon>
        <taxon>Pseudomonadati</taxon>
        <taxon>Pseudomonadota</taxon>
        <taxon>Betaproteobacteria</taxon>
        <taxon>Neisseriales</taxon>
        <taxon>Chitinibacteraceae</taxon>
        <taxon>Formivibrio</taxon>
    </lineage>
</organism>
<feature type="transmembrane region" description="Helical" evidence="11">
    <location>
        <begin position="6"/>
        <end position="26"/>
    </location>
</feature>
<dbReference type="PROSITE" id="PS51371">
    <property type="entry name" value="CBS"/>
    <property type="match status" value="1"/>
</dbReference>
<dbReference type="PANTHER" id="PTHR22777">
    <property type="entry name" value="HEMOLYSIN-RELATED"/>
    <property type="match status" value="1"/>
</dbReference>
<dbReference type="InterPro" id="IPR016169">
    <property type="entry name" value="FAD-bd_PCMH_sub2"/>
</dbReference>
<evidence type="ECO:0000256" key="8">
    <source>
        <dbReference type="ARBA" id="ARBA00023136"/>
    </source>
</evidence>
<dbReference type="CDD" id="cd04590">
    <property type="entry name" value="CBS_pair_CorC_HlyC_assoc"/>
    <property type="match status" value="1"/>
</dbReference>
<comment type="subcellular location">
    <subcellularLocation>
        <location evidence="1">Cell membrane</location>
        <topology evidence="1">Multi-pass membrane protein</topology>
    </subcellularLocation>
</comment>
<feature type="transmembrane region" description="Helical" evidence="11">
    <location>
        <begin position="94"/>
        <end position="113"/>
    </location>
</feature>
<evidence type="ECO:0000256" key="5">
    <source>
        <dbReference type="ARBA" id="ARBA00022737"/>
    </source>
</evidence>
<dbReference type="Pfam" id="PF03471">
    <property type="entry name" value="CorC_HlyC"/>
    <property type="match status" value="1"/>
</dbReference>
<dbReference type="EMBL" id="FOVE01000011">
    <property type="protein sequence ID" value="SFN52191.1"/>
    <property type="molecule type" value="Genomic_DNA"/>
</dbReference>
<evidence type="ECO:0000256" key="7">
    <source>
        <dbReference type="ARBA" id="ARBA00023122"/>
    </source>
</evidence>
<dbReference type="SUPFAM" id="SSF56176">
    <property type="entry name" value="FAD-binding/transporter-associated domain-like"/>
    <property type="match status" value="1"/>
</dbReference>
<evidence type="ECO:0000256" key="10">
    <source>
        <dbReference type="PROSITE-ProRule" id="PRU01193"/>
    </source>
</evidence>
<keyword evidence="8 10" id="KW-0472">Membrane</keyword>
<evidence type="ECO:0000256" key="2">
    <source>
        <dbReference type="ARBA" id="ARBA00006337"/>
    </source>
</evidence>
<dbReference type="InterPro" id="IPR000644">
    <property type="entry name" value="CBS_dom"/>
</dbReference>
<dbReference type="InterPro" id="IPR005170">
    <property type="entry name" value="Transptr-assoc_dom"/>
</dbReference>
<keyword evidence="15" id="KW-1185">Reference proteome</keyword>
<dbReference type="Gene3D" id="3.10.580.10">
    <property type="entry name" value="CBS-domain"/>
    <property type="match status" value="1"/>
</dbReference>
<feature type="domain" description="CNNM transmembrane" evidence="13">
    <location>
        <begin position="2"/>
        <end position="193"/>
    </location>
</feature>
<keyword evidence="7 9" id="KW-0129">CBS domain</keyword>
<keyword evidence="4 10" id="KW-0812">Transmembrane</keyword>
<dbReference type="AlphaFoldDB" id="A0A1I4ZPK1"/>
<dbReference type="Gene3D" id="3.30.465.10">
    <property type="match status" value="1"/>
</dbReference>
<dbReference type="InterPro" id="IPR044751">
    <property type="entry name" value="Ion_transp-like_CBS"/>
</dbReference>
<dbReference type="RefSeq" id="WP_091194396.1">
    <property type="nucleotide sequence ID" value="NZ_FOVE01000011.1"/>
</dbReference>
<dbReference type="SUPFAM" id="SSF54631">
    <property type="entry name" value="CBS-domain pair"/>
    <property type="match status" value="1"/>
</dbReference>
<name>A0A1I4ZPK1_9NEIS</name>
<comment type="similarity">
    <text evidence="2">Belongs to the UPF0053 family.</text>
</comment>